<comment type="caution">
    <text evidence="2">The sequence shown here is derived from an EMBL/GenBank/DDBJ whole genome shotgun (WGS) entry which is preliminary data.</text>
</comment>
<feature type="compositionally biased region" description="Basic and acidic residues" evidence="1">
    <location>
        <begin position="63"/>
        <end position="73"/>
    </location>
</feature>
<sequence>MVEKKEENGRKSGKRNNPDRPIGSNRGERNAAKKISEKLAEKRERSRRKRRKHGCVDRKRKKTDKDGRADTARLSKNKRPRGKIKGRQIWLVTRKRDILLPNEEE</sequence>
<feature type="compositionally biased region" description="Basic and acidic residues" evidence="1">
    <location>
        <begin position="26"/>
        <end position="44"/>
    </location>
</feature>
<evidence type="ECO:0000256" key="1">
    <source>
        <dbReference type="SAM" id="MobiDB-lite"/>
    </source>
</evidence>
<evidence type="ECO:0000313" key="3">
    <source>
        <dbReference type="Proteomes" id="UP001430953"/>
    </source>
</evidence>
<dbReference type="Proteomes" id="UP001430953">
    <property type="component" value="Unassembled WGS sequence"/>
</dbReference>
<reference evidence="2 3" key="1">
    <citation type="submission" date="2023-03" db="EMBL/GenBank/DDBJ databases">
        <title>High recombination rates correlate with genetic variation in Cardiocondyla obscurior ants.</title>
        <authorList>
            <person name="Errbii M."/>
        </authorList>
    </citation>
    <scope>NUCLEOTIDE SEQUENCE [LARGE SCALE GENOMIC DNA]</scope>
    <source>
        <strain evidence="2">Alpha-2009</strain>
        <tissue evidence="2">Whole body</tissue>
    </source>
</reference>
<dbReference type="EMBL" id="JADYXP020000004">
    <property type="protein sequence ID" value="KAL0126130.1"/>
    <property type="molecule type" value="Genomic_DNA"/>
</dbReference>
<feature type="region of interest" description="Disordered" evidence="1">
    <location>
        <begin position="1"/>
        <end position="87"/>
    </location>
</feature>
<feature type="compositionally biased region" description="Basic and acidic residues" evidence="1">
    <location>
        <begin position="1"/>
        <end position="10"/>
    </location>
</feature>
<gene>
    <name evidence="2" type="ORF">PUN28_004922</name>
</gene>
<protein>
    <submittedName>
        <fullName evidence="2">Uncharacterized protein</fullName>
    </submittedName>
</protein>
<name>A0AAW2GEZ8_9HYME</name>
<dbReference type="AlphaFoldDB" id="A0AAW2GEZ8"/>
<evidence type="ECO:0000313" key="2">
    <source>
        <dbReference type="EMBL" id="KAL0126130.1"/>
    </source>
</evidence>
<proteinExistence type="predicted"/>
<feature type="compositionally biased region" description="Basic residues" evidence="1">
    <location>
        <begin position="75"/>
        <end position="86"/>
    </location>
</feature>
<feature type="compositionally biased region" description="Basic residues" evidence="1">
    <location>
        <begin position="45"/>
        <end position="62"/>
    </location>
</feature>
<accession>A0AAW2GEZ8</accession>
<organism evidence="2 3">
    <name type="scientific">Cardiocondyla obscurior</name>
    <dbReference type="NCBI Taxonomy" id="286306"/>
    <lineage>
        <taxon>Eukaryota</taxon>
        <taxon>Metazoa</taxon>
        <taxon>Ecdysozoa</taxon>
        <taxon>Arthropoda</taxon>
        <taxon>Hexapoda</taxon>
        <taxon>Insecta</taxon>
        <taxon>Pterygota</taxon>
        <taxon>Neoptera</taxon>
        <taxon>Endopterygota</taxon>
        <taxon>Hymenoptera</taxon>
        <taxon>Apocrita</taxon>
        <taxon>Aculeata</taxon>
        <taxon>Formicoidea</taxon>
        <taxon>Formicidae</taxon>
        <taxon>Myrmicinae</taxon>
        <taxon>Cardiocondyla</taxon>
    </lineage>
</organism>
<keyword evidence="3" id="KW-1185">Reference proteome</keyword>